<dbReference type="STRING" id="1123755.SAMN05444714_1524"/>
<name>A0A1I6MCC4_9RHOB</name>
<evidence type="ECO:0000313" key="7">
    <source>
        <dbReference type="EMBL" id="SFS13311.1"/>
    </source>
</evidence>
<keyword evidence="8" id="KW-1185">Reference proteome</keyword>
<keyword evidence="4 6" id="KW-1133">Transmembrane helix</keyword>
<feature type="transmembrane region" description="Helical" evidence="6">
    <location>
        <begin position="283"/>
        <end position="301"/>
    </location>
</feature>
<dbReference type="Gene3D" id="1.20.1250.20">
    <property type="entry name" value="MFS general substrate transporter like domains"/>
    <property type="match status" value="1"/>
</dbReference>
<dbReference type="InterPro" id="IPR036259">
    <property type="entry name" value="MFS_trans_sf"/>
</dbReference>
<feature type="transmembrane region" description="Helical" evidence="6">
    <location>
        <begin position="12"/>
        <end position="32"/>
    </location>
</feature>
<evidence type="ECO:0000256" key="2">
    <source>
        <dbReference type="ARBA" id="ARBA00022475"/>
    </source>
</evidence>
<keyword evidence="5 6" id="KW-0472">Membrane</keyword>
<feature type="transmembrane region" description="Helical" evidence="6">
    <location>
        <begin position="102"/>
        <end position="124"/>
    </location>
</feature>
<keyword evidence="3 6" id="KW-0812">Transmembrane</keyword>
<dbReference type="PANTHER" id="PTHR23513">
    <property type="entry name" value="INTEGRAL MEMBRANE EFFLUX PROTEIN-RELATED"/>
    <property type="match status" value="1"/>
</dbReference>
<evidence type="ECO:0000256" key="3">
    <source>
        <dbReference type="ARBA" id="ARBA00022692"/>
    </source>
</evidence>
<dbReference type="SUPFAM" id="SSF103473">
    <property type="entry name" value="MFS general substrate transporter"/>
    <property type="match status" value="1"/>
</dbReference>
<feature type="transmembrane region" description="Helical" evidence="6">
    <location>
        <begin position="369"/>
        <end position="395"/>
    </location>
</feature>
<dbReference type="Pfam" id="PF07690">
    <property type="entry name" value="MFS_1"/>
    <property type="match status" value="1"/>
</dbReference>
<feature type="transmembrane region" description="Helical" evidence="6">
    <location>
        <begin position="217"/>
        <end position="239"/>
    </location>
</feature>
<organism evidence="7 8">
    <name type="scientific">Yoonia litorea</name>
    <dbReference type="NCBI Taxonomy" id="1123755"/>
    <lineage>
        <taxon>Bacteria</taxon>
        <taxon>Pseudomonadati</taxon>
        <taxon>Pseudomonadota</taxon>
        <taxon>Alphaproteobacteria</taxon>
        <taxon>Rhodobacterales</taxon>
        <taxon>Paracoccaceae</taxon>
        <taxon>Yoonia</taxon>
    </lineage>
</organism>
<evidence type="ECO:0000256" key="5">
    <source>
        <dbReference type="ARBA" id="ARBA00023136"/>
    </source>
</evidence>
<dbReference type="CDD" id="cd06173">
    <property type="entry name" value="MFS_MefA_like"/>
    <property type="match status" value="1"/>
</dbReference>
<reference evidence="7 8" key="1">
    <citation type="submission" date="2016-10" db="EMBL/GenBank/DDBJ databases">
        <authorList>
            <person name="de Groot N.N."/>
        </authorList>
    </citation>
    <scope>NUCLEOTIDE SEQUENCE [LARGE SCALE GENOMIC DNA]</scope>
    <source>
        <strain evidence="7 8">DSM 29433</strain>
    </source>
</reference>
<dbReference type="InterPro" id="IPR011701">
    <property type="entry name" value="MFS"/>
</dbReference>
<dbReference type="OrthoDB" id="9775268at2"/>
<accession>A0A1I6MCC4</accession>
<proteinExistence type="predicted"/>
<dbReference type="RefSeq" id="WP_090205944.1">
    <property type="nucleotide sequence ID" value="NZ_FOZM01000001.1"/>
</dbReference>
<feature type="transmembrane region" description="Helical" evidence="6">
    <location>
        <begin position="79"/>
        <end position="96"/>
    </location>
</feature>
<protein>
    <submittedName>
        <fullName evidence="7">Na+/melibiose symporter</fullName>
    </submittedName>
</protein>
<evidence type="ECO:0000313" key="8">
    <source>
        <dbReference type="Proteomes" id="UP000198926"/>
    </source>
</evidence>
<feature type="transmembrane region" description="Helical" evidence="6">
    <location>
        <begin position="341"/>
        <end position="363"/>
    </location>
</feature>
<gene>
    <name evidence="7" type="ORF">SAMN05444714_1524</name>
</gene>
<dbReference type="GO" id="GO:0005886">
    <property type="term" value="C:plasma membrane"/>
    <property type="evidence" value="ECO:0007669"/>
    <property type="project" value="UniProtKB-SubCell"/>
</dbReference>
<evidence type="ECO:0000256" key="4">
    <source>
        <dbReference type="ARBA" id="ARBA00022989"/>
    </source>
</evidence>
<evidence type="ECO:0000256" key="6">
    <source>
        <dbReference type="SAM" id="Phobius"/>
    </source>
</evidence>
<feature type="transmembrane region" description="Helical" evidence="6">
    <location>
        <begin position="251"/>
        <end position="271"/>
    </location>
</feature>
<comment type="subcellular location">
    <subcellularLocation>
        <location evidence="1">Cell membrane</location>
        <topology evidence="1">Multi-pass membrane protein</topology>
    </subcellularLocation>
</comment>
<keyword evidence="2" id="KW-1003">Cell membrane</keyword>
<dbReference type="GO" id="GO:0022857">
    <property type="term" value="F:transmembrane transporter activity"/>
    <property type="evidence" value="ECO:0007669"/>
    <property type="project" value="InterPro"/>
</dbReference>
<feature type="transmembrane region" description="Helical" evidence="6">
    <location>
        <begin position="44"/>
        <end position="67"/>
    </location>
</feature>
<dbReference type="AlphaFoldDB" id="A0A1I6MCC4"/>
<sequence length="402" mass="42398">MKSLRSYNRHFLTGTGIIAAVYLAQNMLSFALPLLALEISGTGAGFALITGAGFVPNILFAIFVGVINDRIRKATGFRAYSILLALSCAALWLLMVTDLVNLAALAVFMIALNLLGYAIGNLQFTLLRLTVPHTDLSDATSLSSAINSTISTVGPALGGLALYLIGGTGLVGLVTLLLAVSMAAAYTVTPEEPDPTPAPFWPSLREGFVVFSRNRELVMMTIAVVLTNAAAGAFTVAMILKLKTGLGANDFQVGLVAAVGGVGSIIASGYAPRLRRWLGYRAAFYWPIWVLALICLAGAGAPTLWLLFIISFFEGAFSIFYAIGVWSYRQESTEAAHMGRVAGITGAIFKLLMPPVIFLAGVLTDAEAVAAAFWLAASLNIAAAIFLTTVAGWGWPRRPVAA</sequence>
<dbReference type="PANTHER" id="PTHR23513:SF6">
    <property type="entry name" value="MAJOR FACILITATOR SUPERFAMILY ASSOCIATED DOMAIN-CONTAINING PROTEIN"/>
    <property type="match status" value="1"/>
</dbReference>
<dbReference type="Proteomes" id="UP000198926">
    <property type="component" value="Unassembled WGS sequence"/>
</dbReference>
<dbReference type="EMBL" id="FOZM01000001">
    <property type="protein sequence ID" value="SFS13311.1"/>
    <property type="molecule type" value="Genomic_DNA"/>
</dbReference>
<evidence type="ECO:0000256" key="1">
    <source>
        <dbReference type="ARBA" id="ARBA00004651"/>
    </source>
</evidence>
<feature type="transmembrane region" description="Helical" evidence="6">
    <location>
        <begin position="307"/>
        <end position="329"/>
    </location>
</feature>